<dbReference type="Proteomes" id="UP001515480">
    <property type="component" value="Unassembled WGS sequence"/>
</dbReference>
<evidence type="ECO:0000313" key="3">
    <source>
        <dbReference type="Proteomes" id="UP001515480"/>
    </source>
</evidence>
<accession>A0AB34IZH7</accession>
<name>A0AB34IZH7_PRYPA</name>
<comment type="caution">
    <text evidence="2">The sequence shown here is derived from an EMBL/GenBank/DDBJ whole genome shotgun (WGS) entry which is preliminary data.</text>
</comment>
<feature type="compositionally biased region" description="Low complexity" evidence="1">
    <location>
        <begin position="18"/>
        <end position="31"/>
    </location>
</feature>
<evidence type="ECO:0000256" key="1">
    <source>
        <dbReference type="SAM" id="MobiDB-lite"/>
    </source>
</evidence>
<keyword evidence="3" id="KW-1185">Reference proteome</keyword>
<proteinExistence type="predicted"/>
<organism evidence="2 3">
    <name type="scientific">Prymnesium parvum</name>
    <name type="common">Toxic golden alga</name>
    <dbReference type="NCBI Taxonomy" id="97485"/>
    <lineage>
        <taxon>Eukaryota</taxon>
        <taxon>Haptista</taxon>
        <taxon>Haptophyta</taxon>
        <taxon>Prymnesiophyceae</taxon>
        <taxon>Prymnesiales</taxon>
        <taxon>Prymnesiaceae</taxon>
        <taxon>Prymnesium</taxon>
    </lineage>
</organism>
<feature type="region of interest" description="Disordered" evidence="1">
    <location>
        <begin position="1"/>
        <end position="49"/>
    </location>
</feature>
<reference evidence="2 3" key="1">
    <citation type="journal article" date="2024" name="Science">
        <title>Giant polyketide synthase enzymes in the biosynthesis of giant marine polyether toxins.</title>
        <authorList>
            <person name="Fallon T.R."/>
            <person name="Shende V.V."/>
            <person name="Wierzbicki I.H."/>
            <person name="Pendleton A.L."/>
            <person name="Watervoot N.F."/>
            <person name="Auber R.P."/>
            <person name="Gonzalez D.J."/>
            <person name="Wisecaver J.H."/>
            <person name="Moore B.S."/>
        </authorList>
    </citation>
    <scope>NUCLEOTIDE SEQUENCE [LARGE SCALE GENOMIC DNA]</scope>
    <source>
        <strain evidence="2 3">12B1</strain>
    </source>
</reference>
<dbReference type="AlphaFoldDB" id="A0AB34IZH7"/>
<gene>
    <name evidence="2" type="ORF">AB1Y20_006662</name>
</gene>
<protein>
    <submittedName>
        <fullName evidence="2">Uncharacterized protein</fullName>
    </submittedName>
</protein>
<sequence>MNDEAVFTLDFTRQSGGKPATPKTPATPYTPSNRRGSTALRRAPGRRHVENAEEALGKQAASILGDPELATAKESVIRKRAKERIEALKVELQTGLIGPMQLDQQFGPIWALAHAPKEQPLEEVALY</sequence>
<dbReference type="EMBL" id="JBGBPQ010000015">
    <property type="protein sequence ID" value="KAL1510346.1"/>
    <property type="molecule type" value="Genomic_DNA"/>
</dbReference>
<evidence type="ECO:0000313" key="2">
    <source>
        <dbReference type="EMBL" id="KAL1510346.1"/>
    </source>
</evidence>